<comment type="subcellular location">
    <subcellularLocation>
        <location evidence="1">Cell membrane</location>
        <topology evidence="1">Single-pass type I membrane protein</topology>
    </subcellularLocation>
    <subcellularLocation>
        <location evidence="13">Zona pellucida</location>
    </subcellularLocation>
</comment>
<dbReference type="SMART" id="SM00018">
    <property type="entry name" value="PD"/>
    <property type="match status" value="1"/>
</dbReference>
<keyword evidence="11" id="KW-0325">Glycoprotein</keyword>
<dbReference type="PROSITE" id="PS51448">
    <property type="entry name" value="P_TREFOIL_2"/>
    <property type="match status" value="1"/>
</dbReference>
<evidence type="ECO:0000256" key="16">
    <source>
        <dbReference type="SAM" id="SignalP"/>
    </source>
</evidence>
<evidence type="ECO:0000256" key="3">
    <source>
        <dbReference type="ARBA" id="ARBA00022475"/>
    </source>
</evidence>
<dbReference type="OMA" id="NVEMETM"/>
<keyword evidence="12" id="KW-0278">Fertilization</keyword>
<comment type="similarity">
    <text evidence="2">Belongs to the ZP domain family. ZPB subfamily.</text>
</comment>
<protein>
    <submittedName>
        <fullName evidence="19">Zona pellucida sperm-binding protein 4-like</fullName>
    </submittedName>
</protein>
<organism evidence="19 20">
    <name type="scientific">Salmo trutta</name>
    <name type="common">Brown trout</name>
    <dbReference type="NCBI Taxonomy" id="8032"/>
    <lineage>
        <taxon>Eukaryota</taxon>
        <taxon>Metazoa</taxon>
        <taxon>Chordata</taxon>
        <taxon>Craniata</taxon>
        <taxon>Vertebrata</taxon>
        <taxon>Euteleostomi</taxon>
        <taxon>Actinopterygii</taxon>
        <taxon>Neopterygii</taxon>
        <taxon>Teleostei</taxon>
        <taxon>Protacanthopterygii</taxon>
        <taxon>Salmoniformes</taxon>
        <taxon>Salmonidae</taxon>
        <taxon>Salmoninae</taxon>
        <taxon>Salmo</taxon>
    </lineage>
</organism>
<feature type="chain" id="PRO_5025401461" evidence="16">
    <location>
        <begin position="19"/>
        <end position="570"/>
    </location>
</feature>
<feature type="disulfide bond" evidence="14">
    <location>
        <begin position="158"/>
        <end position="173"/>
    </location>
</feature>
<dbReference type="InterPro" id="IPR051148">
    <property type="entry name" value="Zona_Pellucida_Domain_gp"/>
</dbReference>
<dbReference type="GO" id="GO:0007339">
    <property type="term" value="P:binding of sperm to zona pellucida"/>
    <property type="evidence" value="ECO:0007669"/>
    <property type="project" value="TreeGrafter"/>
</dbReference>
<keyword evidence="9 15" id="KW-0472">Membrane</keyword>
<dbReference type="Pfam" id="PF00088">
    <property type="entry name" value="Trefoil"/>
    <property type="match status" value="1"/>
</dbReference>
<dbReference type="InterPro" id="IPR042235">
    <property type="entry name" value="ZP-C_dom"/>
</dbReference>
<dbReference type="GO" id="GO:0005886">
    <property type="term" value="C:plasma membrane"/>
    <property type="evidence" value="ECO:0007669"/>
    <property type="project" value="UniProtKB-SubCell"/>
</dbReference>
<dbReference type="Pfam" id="PF00100">
    <property type="entry name" value="Zona_pellucida"/>
    <property type="match status" value="1"/>
</dbReference>
<comment type="caution">
    <text evidence="14">Lacks conserved residue(s) required for the propagation of feature annotation.</text>
</comment>
<accession>A0A673WJ94</accession>
<dbReference type="Pfam" id="PF23344">
    <property type="entry name" value="ZP-N"/>
    <property type="match status" value="1"/>
</dbReference>
<dbReference type="Proteomes" id="UP000472277">
    <property type="component" value="Chromosome 32"/>
</dbReference>
<evidence type="ECO:0000256" key="14">
    <source>
        <dbReference type="PROSITE-ProRule" id="PRU00779"/>
    </source>
</evidence>
<evidence type="ECO:0000256" key="2">
    <source>
        <dbReference type="ARBA" id="ARBA00010863"/>
    </source>
</evidence>
<dbReference type="InterPro" id="IPR001507">
    <property type="entry name" value="ZP_dom"/>
</dbReference>
<feature type="transmembrane region" description="Helical" evidence="15">
    <location>
        <begin position="491"/>
        <end position="513"/>
    </location>
</feature>
<feature type="signal peptide" evidence="16">
    <location>
        <begin position="1"/>
        <end position="18"/>
    </location>
</feature>
<evidence type="ECO:0000256" key="15">
    <source>
        <dbReference type="SAM" id="Phobius"/>
    </source>
</evidence>
<dbReference type="InterPro" id="IPR000519">
    <property type="entry name" value="P_trefoil_dom"/>
</dbReference>
<dbReference type="PANTHER" id="PTHR23343:SF117">
    <property type="entry name" value="ZONA PELLUCIDA SPERM-BINDING PROTEIN 4-LIKE ISOFORM X1"/>
    <property type="match status" value="1"/>
</dbReference>
<keyword evidence="5" id="KW-0272">Extracellular matrix</keyword>
<evidence type="ECO:0000256" key="11">
    <source>
        <dbReference type="ARBA" id="ARBA00023180"/>
    </source>
</evidence>
<dbReference type="PROSITE" id="PS51034">
    <property type="entry name" value="ZP_2"/>
    <property type="match status" value="1"/>
</dbReference>
<dbReference type="Gene3D" id="4.10.110.10">
    <property type="entry name" value="Spasmolytic Protein, domain 1"/>
    <property type="match status" value="1"/>
</dbReference>
<keyword evidence="3" id="KW-1003">Cell membrane</keyword>
<evidence type="ECO:0000256" key="9">
    <source>
        <dbReference type="ARBA" id="ARBA00023136"/>
    </source>
</evidence>
<evidence type="ECO:0000256" key="1">
    <source>
        <dbReference type="ARBA" id="ARBA00004251"/>
    </source>
</evidence>
<dbReference type="GO" id="GO:0035804">
    <property type="term" value="F:structural constituent of egg coat"/>
    <property type="evidence" value="ECO:0007669"/>
    <property type="project" value="TreeGrafter"/>
</dbReference>
<dbReference type="GO" id="GO:0035805">
    <property type="term" value="C:egg coat"/>
    <property type="evidence" value="ECO:0007669"/>
    <property type="project" value="UniProtKB-SubCell"/>
</dbReference>
<dbReference type="SUPFAM" id="SSF57492">
    <property type="entry name" value="Trefoil"/>
    <property type="match status" value="1"/>
</dbReference>
<sequence length="570" mass="63356">MLLMICVIVTFFAPYYRCLSTLVQQKTAQTRAQDALPQVTCTVRRIRAVFGQAVLHNLRVKDRYGVSVPVPKAKEHCGVRRGEKNGALSFQSRYDSCYTQVAGDTVVVSLRVQLDAGDQWYRVNISCPLLKKMAQKPIIGRTSRSGKCSIHRALRVDCGPQDISNDGCLKLGCCYDDHDSTCYYRMNTCSLDGHFVFSVKATDTDPLLNPNNLAVKGQPQCSPVATSADTAVFKIGVRECGTKMMVNGDVVSYEVEVEELHPKITGKHSPFSLQVQCQYEGSALLHTDLWSLNLTNPPPVTALGTVRVQMRIATDESFTSFLPEDQLPLTLYLRKPVYVEVSITPPSPDPSLSLRVRDCFAYPASRHSVWTLLYDGCPNPLDSMRSSVPVDSQGKTTSHSQVRRFDVKTFSFLDPETGNPSVEEVYFYCWVEICTEEEECKQHCSITSPDGERERRESGSDRVSQLVSFGPMLLGQNTSGQEQNHSDHLNIAFQVSMCSVTVICTSILFFLLFSSWSMSCHVAEVKENVEMETRNDETGQQSFLIGYLTVGAGLGPAFTPGNFYPALLIL</sequence>
<keyword evidence="10 14" id="KW-1015">Disulfide bond</keyword>
<evidence type="ECO:0000256" key="12">
    <source>
        <dbReference type="ARBA" id="ARBA00023279"/>
    </source>
</evidence>
<keyword evidence="4" id="KW-0964">Secreted</keyword>
<feature type="domain" description="P-type" evidence="18">
    <location>
        <begin position="146"/>
        <end position="186"/>
    </location>
</feature>
<dbReference type="SMART" id="SM00241">
    <property type="entry name" value="ZP"/>
    <property type="match status" value="1"/>
</dbReference>
<keyword evidence="6" id="KW-0165">Cleavage on pair of basic residues</keyword>
<dbReference type="GO" id="GO:0032190">
    <property type="term" value="F:acrosin binding"/>
    <property type="evidence" value="ECO:0007669"/>
    <property type="project" value="TreeGrafter"/>
</dbReference>
<name>A0A673WJ94_SALTR</name>
<reference evidence="19" key="1">
    <citation type="submission" date="2025-08" db="UniProtKB">
        <authorList>
            <consortium name="Ensembl"/>
        </authorList>
    </citation>
    <scope>IDENTIFICATION</scope>
</reference>
<keyword evidence="8 15" id="KW-1133">Transmembrane helix</keyword>
<dbReference type="PANTHER" id="PTHR23343">
    <property type="entry name" value="ZONA PELLUCIDA SPERM-BINDING PROTEIN"/>
    <property type="match status" value="1"/>
</dbReference>
<dbReference type="InterPro" id="IPR017957">
    <property type="entry name" value="P_trefoil_CS"/>
</dbReference>
<evidence type="ECO:0000313" key="19">
    <source>
        <dbReference type="Ensembl" id="ENSSTUP00000008216.1"/>
    </source>
</evidence>
<feature type="domain" description="ZP" evidence="17">
    <location>
        <begin position="188"/>
        <end position="451"/>
    </location>
</feature>
<evidence type="ECO:0000256" key="8">
    <source>
        <dbReference type="ARBA" id="ARBA00022989"/>
    </source>
</evidence>
<evidence type="ECO:0000259" key="18">
    <source>
        <dbReference type="PROSITE" id="PS51448"/>
    </source>
</evidence>
<keyword evidence="20" id="KW-1185">Reference proteome</keyword>
<dbReference type="GO" id="GO:0060468">
    <property type="term" value="P:prevention of polyspermy"/>
    <property type="evidence" value="ECO:0007669"/>
    <property type="project" value="TreeGrafter"/>
</dbReference>
<dbReference type="InterPro" id="IPR055355">
    <property type="entry name" value="ZP-C"/>
</dbReference>
<dbReference type="InParanoid" id="A0A673WJ94"/>
<dbReference type="CDD" id="cd00111">
    <property type="entry name" value="Trefoil"/>
    <property type="match status" value="1"/>
</dbReference>
<dbReference type="AlphaFoldDB" id="A0A673WJ94"/>
<keyword evidence="7 15" id="KW-0812">Transmembrane</keyword>
<dbReference type="Ensembl" id="ENSSTUT00000008779.1">
    <property type="protein sequence ID" value="ENSSTUP00000008216.1"/>
    <property type="gene ID" value="ENSSTUG00000004050.1"/>
</dbReference>
<dbReference type="Gene3D" id="2.60.40.4100">
    <property type="entry name" value="Zona pellucida, ZP-C domain"/>
    <property type="match status" value="1"/>
</dbReference>
<dbReference type="Gene3D" id="2.60.40.3210">
    <property type="entry name" value="Zona pellucida, ZP-N domain"/>
    <property type="match status" value="1"/>
</dbReference>
<keyword evidence="16" id="KW-0732">Signal</keyword>
<evidence type="ECO:0000256" key="10">
    <source>
        <dbReference type="ARBA" id="ARBA00023157"/>
    </source>
</evidence>
<reference evidence="19" key="2">
    <citation type="submission" date="2025-09" db="UniProtKB">
        <authorList>
            <consortium name="Ensembl"/>
        </authorList>
    </citation>
    <scope>IDENTIFICATION</scope>
</reference>
<evidence type="ECO:0000256" key="7">
    <source>
        <dbReference type="ARBA" id="ARBA00022692"/>
    </source>
</evidence>
<dbReference type="PROSITE" id="PS00025">
    <property type="entry name" value="P_TREFOIL_1"/>
    <property type="match status" value="1"/>
</dbReference>
<evidence type="ECO:0000256" key="5">
    <source>
        <dbReference type="ARBA" id="ARBA00022530"/>
    </source>
</evidence>
<evidence type="ECO:0000259" key="17">
    <source>
        <dbReference type="PROSITE" id="PS51034"/>
    </source>
</evidence>
<gene>
    <name evidence="19" type="primary">LOC115171328</name>
</gene>
<evidence type="ECO:0000256" key="4">
    <source>
        <dbReference type="ARBA" id="ARBA00022525"/>
    </source>
</evidence>
<dbReference type="InterPro" id="IPR055356">
    <property type="entry name" value="ZP-N"/>
</dbReference>
<dbReference type="GeneTree" id="ENSGT00940000161324"/>
<dbReference type="InterPro" id="IPR044913">
    <property type="entry name" value="P_trefoil_dom_sf"/>
</dbReference>
<evidence type="ECO:0000313" key="20">
    <source>
        <dbReference type="Proteomes" id="UP000472277"/>
    </source>
</evidence>
<evidence type="ECO:0000256" key="6">
    <source>
        <dbReference type="ARBA" id="ARBA00022685"/>
    </source>
</evidence>
<proteinExistence type="inferred from homology"/>
<evidence type="ECO:0000256" key="13">
    <source>
        <dbReference type="ARBA" id="ARBA00024183"/>
    </source>
</evidence>
<feature type="disulfide bond" evidence="14">
    <location>
        <begin position="148"/>
        <end position="174"/>
    </location>
</feature>